<keyword evidence="3 9" id="KW-1003">Cell membrane</keyword>
<dbReference type="EMBL" id="CAKC01000005">
    <property type="protein sequence ID" value="CCI86251.1"/>
    <property type="molecule type" value="Genomic_DNA"/>
</dbReference>
<evidence type="ECO:0000313" key="13">
    <source>
        <dbReference type="EMBL" id="KRN11316.1"/>
    </source>
</evidence>
<dbReference type="GO" id="GO:1901264">
    <property type="term" value="P:carbohydrate derivative transport"/>
    <property type="evidence" value="ECO:0007669"/>
    <property type="project" value="TreeGrafter"/>
</dbReference>
<keyword evidence="8 9" id="KW-0472">Membrane</keyword>
<sequence>MSNAFEKFQTGLQKVVGPFANKVGSSKYIKALTEGFMCTMPITLGVAAIAVLSNLPIAPWVSFLKSTGLYQTGQDVVALTLSLIAIYVVGAIGYCFTRDLKENGIVGAIIATASFIVLIPIQTFNTKAGAVTALGTKFMGSDGIFVAILIGLFIPRLYCYLMSKNLQLKLPDTVPPMVSKSLTPTFVSMIIFTMLFFVKYACTFTPYGNLFTMIATLIGQPITKLGASPLSLIIVYTAMNLVWFFGIHPNTILIPYMPVLMAAGTANTEAYLAGKTLPFYAFAIVSTCVYVGGSGNTLGLCLATLFAKSDKYKAMRKLVIPANIFNINEPVIFGFPLVLNPIYLLPMVLSSLVTGFIGWIAVGILPIQFNPTISMPWVTPGFVTAFFAGGIWLFLLWILCLLVHFIMYLPFFLIDDKNALEAEKANVATQVA</sequence>
<comment type="function">
    <text evidence="9">The phosphoenolpyruvate-dependent sugar phosphotransferase system (PTS), a major carbohydrate active -transport system, catalyzes the phosphorylation of incoming sugar substrates concomitant with their translocation across the cell membrane.</text>
</comment>
<evidence type="ECO:0000256" key="10">
    <source>
        <dbReference type="SAM" id="Phobius"/>
    </source>
</evidence>
<organism evidence="12 14">
    <name type="scientific">Lactobacillus gigeriorum DSM 23908 = CRBIP 24.85</name>
    <dbReference type="NCBI Taxonomy" id="1423751"/>
    <lineage>
        <taxon>Bacteria</taxon>
        <taxon>Bacillati</taxon>
        <taxon>Bacillota</taxon>
        <taxon>Bacilli</taxon>
        <taxon>Lactobacillales</taxon>
        <taxon>Lactobacillaceae</taxon>
        <taxon>Lactobacillus</taxon>
    </lineage>
</organism>
<feature type="transmembrane region" description="Helical" evidence="10">
    <location>
        <begin position="144"/>
        <end position="161"/>
    </location>
</feature>
<dbReference type="InterPro" id="IPR051088">
    <property type="entry name" value="PTS_Sugar-EIIC/EIIB"/>
</dbReference>
<feature type="transmembrane region" description="Helical" evidence="10">
    <location>
        <begin position="385"/>
        <end position="414"/>
    </location>
</feature>
<dbReference type="PANTHER" id="PTHR33989:SF8">
    <property type="entry name" value="PERMEASE IIC COMPONENT"/>
    <property type="match status" value="1"/>
</dbReference>
<dbReference type="AlphaFoldDB" id="I7LC78"/>
<dbReference type="PANTHER" id="PTHR33989">
    <property type="match status" value="1"/>
</dbReference>
<dbReference type="InterPro" id="IPR003352">
    <property type="entry name" value="PTS_EIIC"/>
</dbReference>
<feature type="transmembrane region" description="Helical" evidence="10">
    <location>
        <begin position="36"/>
        <end position="57"/>
    </location>
</feature>
<dbReference type="GO" id="GO:0005886">
    <property type="term" value="C:plasma membrane"/>
    <property type="evidence" value="ECO:0007669"/>
    <property type="project" value="UniProtKB-SubCell"/>
</dbReference>
<feature type="transmembrane region" description="Helical" evidence="10">
    <location>
        <begin position="253"/>
        <end position="273"/>
    </location>
</feature>
<name>I7LC78_9LACO</name>
<dbReference type="PATRIC" id="fig|1423751.3.peg.867"/>
<dbReference type="NCBIfam" id="TIGR00410">
    <property type="entry name" value="lacE"/>
    <property type="match status" value="1"/>
</dbReference>
<dbReference type="PROSITE" id="PS51105">
    <property type="entry name" value="PTS_EIIC_TYPE_3"/>
    <property type="match status" value="1"/>
</dbReference>
<feature type="transmembrane region" description="Helical" evidence="10">
    <location>
        <begin position="279"/>
        <end position="307"/>
    </location>
</feature>
<evidence type="ECO:0000256" key="5">
    <source>
        <dbReference type="ARBA" id="ARBA00022683"/>
    </source>
</evidence>
<dbReference type="Proteomes" id="UP000009326">
    <property type="component" value="Unassembled WGS sequence"/>
</dbReference>
<evidence type="ECO:0000256" key="3">
    <source>
        <dbReference type="ARBA" id="ARBA00022475"/>
    </source>
</evidence>
<feature type="transmembrane region" description="Helical" evidence="10">
    <location>
        <begin position="104"/>
        <end position="124"/>
    </location>
</feature>
<reference evidence="13 15" key="2">
    <citation type="journal article" date="2015" name="Genome Announc.">
        <title>Expanding the biotechnology potential of lactobacilli through comparative genomics of 213 strains and associated genera.</title>
        <authorList>
            <person name="Sun Z."/>
            <person name="Harris H.M."/>
            <person name="McCann A."/>
            <person name="Guo C."/>
            <person name="Argimon S."/>
            <person name="Zhang W."/>
            <person name="Yang X."/>
            <person name="Jeffery I.B."/>
            <person name="Cooney J.C."/>
            <person name="Kagawa T.F."/>
            <person name="Liu W."/>
            <person name="Song Y."/>
            <person name="Salvetti E."/>
            <person name="Wrobel A."/>
            <person name="Rasinkangas P."/>
            <person name="Parkhill J."/>
            <person name="Rea M.C."/>
            <person name="O'Sullivan O."/>
            <person name="Ritari J."/>
            <person name="Douillard F.P."/>
            <person name="Paul Ross R."/>
            <person name="Yang R."/>
            <person name="Briner A.E."/>
            <person name="Felis G.E."/>
            <person name="de Vos W.M."/>
            <person name="Barrangou R."/>
            <person name="Klaenhammer T.R."/>
            <person name="Caufield P.W."/>
            <person name="Cui Y."/>
            <person name="Zhang H."/>
            <person name="O'Toole P.W."/>
        </authorList>
    </citation>
    <scope>NUCLEOTIDE SEQUENCE [LARGE SCALE GENOMIC DNA]</scope>
    <source>
        <strain evidence="13 15">DSM 23908</strain>
    </source>
</reference>
<dbReference type="GO" id="GO:0008982">
    <property type="term" value="F:protein-N(PI)-phosphohistidine-sugar phosphotransferase activity"/>
    <property type="evidence" value="ECO:0007669"/>
    <property type="project" value="UniProtKB-UniRule"/>
</dbReference>
<accession>I7LC78</accession>
<gene>
    <name evidence="12" type="ORF">BN52_05820</name>
    <name evidence="13" type="ORF">FC38_GL000839</name>
</gene>
<feature type="domain" description="PTS EIIC type-3" evidence="11">
    <location>
        <begin position="12"/>
        <end position="411"/>
    </location>
</feature>
<reference evidence="12 14" key="1">
    <citation type="submission" date="2012-06" db="EMBL/GenBank/DDBJ databases">
        <title>Draft genome sequence of Lactobacillus gigeriorum CRBIP 24.85T, isolated from chicken crop.</title>
        <authorList>
            <person name="Cousin S."/>
            <person name="Ma L."/>
            <person name="Creno S."/>
            <person name="Clermont D."/>
            <person name="Loux V."/>
            <person name="Bizet C."/>
            <person name="Bouchier C."/>
        </authorList>
    </citation>
    <scope>NUCLEOTIDE SEQUENCE [LARGE SCALE GENOMIC DNA]</scope>
    <source>
        <strain evidence="14">CRBIP 24.85T</strain>
        <strain evidence="12">Type strain: CRBIP 24.85</strain>
    </source>
</reference>
<dbReference type="STRING" id="1423751.FC38_GL000839"/>
<evidence type="ECO:0000256" key="8">
    <source>
        <dbReference type="ARBA" id="ARBA00023136"/>
    </source>
</evidence>
<evidence type="ECO:0000313" key="14">
    <source>
        <dbReference type="Proteomes" id="UP000009326"/>
    </source>
</evidence>
<keyword evidence="7 10" id="KW-1133">Transmembrane helix</keyword>
<keyword evidence="15" id="KW-1185">Reference proteome</keyword>
<dbReference type="Pfam" id="PF02378">
    <property type="entry name" value="PTS_EIIC"/>
    <property type="match status" value="1"/>
</dbReference>
<dbReference type="OrthoDB" id="1550290at2"/>
<keyword evidence="5" id="KW-0598">Phosphotransferase system</keyword>
<evidence type="ECO:0000256" key="6">
    <source>
        <dbReference type="ARBA" id="ARBA00022692"/>
    </source>
</evidence>
<dbReference type="InterPro" id="IPR004796">
    <property type="entry name" value="PTS_IIC_cello"/>
</dbReference>
<evidence type="ECO:0000256" key="1">
    <source>
        <dbReference type="ARBA" id="ARBA00004651"/>
    </source>
</evidence>
<evidence type="ECO:0000256" key="7">
    <source>
        <dbReference type="ARBA" id="ARBA00022989"/>
    </source>
</evidence>
<keyword evidence="2 9" id="KW-0813">Transport</keyword>
<evidence type="ECO:0000259" key="11">
    <source>
        <dbReference type="PROSITE" id="PS51105"/>
    </source>
</evidence>
<feature type="transmembrane region" description="Helical" evidence="10">
    <location>
        <begin position="342"/>
        <end position="365"/>
    </location>
</feature>
<feature type="transmembrane region" description="Helical" evidence="10">
    <location>
        <begin position="182"/>
        <end position="207"/>
    </location>
</feature>
<evidence type="ECO:0000256" key="2">
    <source>
        <dbReference type="ARBA" id="ARBA00022448"/>
    </source>
</evidence>
<keyword evidence="4 9" id="KW-0762">Sugar transport</keyword>
<dbReference type="PIRSF" id="PIRSF006351">
    <property type="entry name" value="PTS_EIIC-Cellobiose"/>
    <property type="match status" value="1"/>
</dbReference>
<evidence type="ECO:0000313" key="15">
    <source>
        <dbReference type="Proteomes" id="UP000051521"/>
    </source>
</evidence>
<comment type="caution">
    <text evidence="12">The sequence shown here is derived from an EMBL/GenBank/DDBJ whole genome shotgun (WGS) entry which is preliminary data.</text>
</comment>
<evidence type="ECO:0000256" key="4">
    <source>
        <dbReference type="ARBA" id="ARBA00022597"/>
    </source>
</evidence>
<dbReference type="Proteomes" id="UP000051521">
    <property type="component" value="Unassembled WGS sequence"/>
</dbReference>
<evidence type="ECO:0000313" key="12">
    <source>
        <dbReference type="EMBL" id="CCI86251.1"/>
    </source>
</evidence>
<evidence type="ECO:0000256" key="9">
    <source>
        <dbReference type="PIRNR" id="PIRNR006351"/>
    </source>
</evidence>
<protein>
    <recommendedName>
        <fullName evidence="9">Permease IIC component</fullName>
    </recommendedName>
</protein>
<dbReference type="GO" id="GO:0009401">
    <property type="term" value="P:phosphoenolpyruvate-dependent sugar phosphotransferase system"/>
    <property type="evidence" value="ECO:0007669"/>
    <property type="project" value="UniProtKB-KW"/>
</dbReference>
<dbReference type="RefSeq" id="WP_008472131.1">
    <property type="nucleotide sequence ID" value="NZ_AYZO01000023.1"/>
</dbReference>
<proteinExistence type="predicted"/>
<dbReference type="InterPro" id="IPR004501">
    <property type="entry name" value="PTS_EIIC_3"/>
</dbReference>
<feature type="transmembrane region" description="Helical" evidence="10">
    <location>
        <begin position="77"/>
        <end position="97"/>
    </location>
</feature>
<comment type="subcellular location">
    <subcellularLocation>
        <location evidence="1">Cell membrane</location>
        <topology evidence="1">Multi-pass membrane protein</topology>
    </subcellularLocation>
</comment>
<keyword evidence="6 10" id="KW-0812">Transmembrane</keyword>
<dbReference type="EMBL" id="AYZO01000023">
    <property type="protein sequence ID" value="KRN11316.1"/>
    <property type="molecule type" value="Genomic_DNA"/>
</dbReference>